<dbReference type="EMBL" id="JAAQPH010000051">
    <property type="protein sequence ID" value="NIA72519.1"/>
    <property type="molecule type" value="Genomic_DNA"/>
</dbReference>
<dbReference type="RefSeq" id="WP_167232068.1">
    <property type="nucleotide sequence ID" value="NZ_JAAQPH010000051.1"/>
</dbReference>
<gene>
    <name evidence="1" type="ORF">HBA54_28420</name>
</gene>
<dbReference type="Pfam" id="PF11066">
    <property type="entry name" value="DUF2867"/>
    <property type="match status" value="1"/>
</dbReference>
<dbReference type="Proteomes" id="UP000761264">
    <property type="component" value="Unassembled WGS sequence"/>
</dbReference>
<protein>
    <submittedName>
        <fullName evidence="1">DUF2867 domain-containing protein</fullName>
    </submittedName>
</protein>
<name>A0A967F3G4_9PROT</name>
<organism evidence="1 2">
    <name type="scientific">Pelagibius litoralis</name>
    <dbReference type="NCBI Taxonomy" id="374515"/>
    <lineage>
        <taxon>Bacteria</taxon>
        <taxon>Pseudomonadati</taxon>
        <taxon>Pseudomonadota</taxon>
        <taxon>Alphaproteobacteria</taxon>
        <taxon>Rhodospirillales</taxon>
        <taxon>Rhodovibrionaceae</taxon>
        <taxon>Pelagibius</taxon>
    </lineage>
</organism>
<comment type="caution">
    <text evidence="1">The sequence shown here is derived from an EMBL/GenBank/DDBJ whole genome shotgun (WGS) entry which is preliminary data.</text>
</comment>
<dbReference type="AlphaFoldDB" id="A0A967F3G4"/>
<proteinExistence type="predicted"/>
<evidence type="ECO:0000313" key="1">
    <source>
        <dbReference type="EMBL" id="NIA72519.1"/>
    </source>
</evidence>
<sequence length="165" mass="18625">MDRNDFFTIPNTNIQILAPTAELDFFDRQSVQLAKSISPLEAWGLIMSRPMPVLNLAFRVRDAISSKFGVKKIGGFSTASRETIAPGQKLDFFLVEYVSQDVLTLSERDRHLDVLTCISRVGNELTITSSVKTHNTFGRAYMLPVAPAHKLIVRTFLRRLQRELA</sequence>
<evidence type="ECO:0000313" key="2">
    <source>
        <dbReference type="Proteomes" id="UP000761264"/>
    </source>
</evidence>
<reference evidence="1" key="1">
    <citation type="submission" date="2020-03" db="EMBL/GenBank/DDBJ databases">
        <title>Genome of Pelagibius litoralis DSM 21314T.</title>
        <authorList>
            <person name="Wang G."/>
        </authorList>
    </citation>
    <scope>NUCLEOTIDE SEQUENCE</scope>
    <source>
        <strain evidence="1">DSM 21314</strain>
    </source>
</reference>
<keyword evidence="2" id="KW-1185">Reference proteome</keyword>
<accession>A0A967F3G4</accession>
<dbReference type="InterPro" id="IPR021295">
    <property type="entry name" value="DUF2867"/>
</dbReference>